<dbReference type="EMBL" id="KQ965791">
    <property type="protein sequence ID" value="KXS12090.1"/>
    <property type="molecule type" value="Genomic_DNA"/>
</dbReference>
<feature type="transmembrane region" description="Helical" evidence="1">
    <location>
        <begin position="63"/>
        <end position="82"/>
    </location>
</feature>
<protein>
    <submittedName>
        <fullName evidence="2">Uncharacterized protein</fullName>
    </submittedName>
</protein>
<organism evidence="2 3">
    <name type="scientific">Gonapodya prolifera (strain JEL478)</name>
    <name type="common">Monoblepharis prolifera</name>
    <dbReference type="NCBI Taxonomy" id="1344416"/>
    <lineage>
        <taxon>Eukaryota</taxon>
        <taxon>Fungi</taxon>
        <taxon>Fungi incertae sedis</taxon>
        <taxon>Chytridiomycota</taxon>
        <taxon>Chytridiomycota incertae sedis</taxon>
        <taxon>Monoblepharidomycetes</taxon>
        <taxon>Monoblepharidales</taxon>
        <taxon>Gonapodyaceae</taxon>
        <taxon>Gonapodya</taxon>
    </lineage>
</organism>
<keyword evidence="1" id="KW-0812">Transmembrane</keyword>
<dbReference type="AlphaFoldDB" id="A0A139A5L6"/>
<sequence length="134" mass="14844">MNDYIKTARSFLALNGLRATENFADDRLLNLENSWQDILGALVKIDNLILNVFIPSGNMQAQAASEAIFAIALVVVAALYSLNFRRMLRETEHEMEAMVNLLHMIPAHAVNANAKLSRLIQSGGIFLNDDDDGN</sequence>
<keyword evidence="3" id="KW-1185">Reference proteome</keyword>
<dbReference type="Proteomes" id="UP000070544">
    <property type="component" value="Unassembled WGS sequence"/>
</dbReference>
<gene>
    <name evidence="2" type="ORF">M427DRAFT_137487</name>
</gene>
<keyword evidence="1" id="KW-0472">Membrane</keyword>
<accession>A0A139A5L6</accession>
<name>A0A139A5L6_GONPJ</name>
<evidence type="ECO:0000313" key="2">
    <source>
        <dbReference type="EMBL" id="KXS12090.1"/>
    </source>
</evidence>
<dbReference type="OrthoDB" id="2156462at2759"/>
<evidence type="ECO:0000313" key="3">
    <source>
        <dbReference type="Proteomes" id="UP000070544"/>
    </source>
</evidence>
<proteinExistence type="predicted"/>
<keyword evidence="1" id="KW-1133">Transmembrane helix</keyword>
<evidence type="ECO:0000256" key="1">
    <source>
        <dbReference type="SAM" id="Phobius"/>
    </source>
</evidence>
<reference evidence="2 3" key="1">
    <citation type="journal article" date="2015" name="Genome Biol. Evol.">
        <title>Phylogenomic analyses indicate that early fungi evolved digesting cell walls of algal ancestors of land plants.</title>
        <authorList>
            <person name="Chang Y."/>
            <person name="Wang S."/>
            <person name="Sekimoto S."/>
            <person name="Aerts A.L."/>
            <person name="Choi C."/>
            <person name="Clum A."/>
            <person name="LaButti K.M."/>
            <person name="Lindquist E.A."/>
            <person name="Yee Ngan C."/>
            <person name="Ohm R.A."/>
            <person name="Salamov A.A."/>
            <person name="Grigoriev I.V."/>
            <person name="Spatafora J.W."/>
            <person name="Berbee M.L."/>
        </authorList>
    </citation>
    <scope>NUCLEOTIDE SEQUENCE [LARGE SCALE GENOMIC DNA]</scope>
    <source>
        <strain evidence="2 3">JEL478</strain>
    </source>
</reference>